<dbReference type="GO" id="GO:0005634">
    <property type="term" value="C:nucleus"/>
    <property type="evidence" value="ECO:0007669"/>
    <property type="project" value="UniProtKB-SubCell"/>
</dbReference>
<dbReference type="GO" id="GO:0003677">
    <property type="term" value="F:DNA binding"/>
    <property type="evidence" value="ECO:0007669"/>
    <property type="project" value="UniProtKB-KW"/>
</dbReference>
<evidence type="ECO:0000259" key="8">
    <source>
        <dbReference type="PROSITE" id="PS51294"/>
    </source>
</evidence>
<dbReference type="EMBL" id="JACGWL010000002">
    <property type="protein sequence ID" value="KAK4407819.1"/>
    <property type="molecule type" value="Genomic_DNA"/>
</dbReference>
<dbReference type="Proteomes" id="UP001289374">
    <property type="component" value="Unassembled WGS sequence"/>
</dbReference>
<dbReference type="PANTHER" id="PTHR44042:SF41">
    <property type="entry name" value="DUPLICATED HOMEODOMAIN-LIKE SUPERFAMILY PROTEIN-RELATED"/>
    <property type="match status" value="1"/>
</dbReference>
<dbReference type="SUPFAM" id="SSF46689">
    <property type="entry name" value="Homeodomain-like"/>
    <property type="match status" value="2"/>
</dbReference>
<feature type="domain" description="HTH myb-type" evidence="8">
    <location>
        <begin position="158"/>
        <end position="200"/>
    </location>
</feature>
<feature type="compositionally biased region" description="Polar residues" evidence="7">
    <location>
        <begin position="215"/>
        <end position="227"/>
    </location>
</feature>
<feature type="compositionally biased region" description="Low complexity" evidence="7">
    <location>
        <begin position="237"/>
        <end position="246"/>
    </location>
</feature>
<keyword evidence="3" id="KW-0805">Transcription regulation</keyword>
<comment type="subcellular location">
    <subcellularLocation>
        <location evidence="1">Nucleus</location>
    </subcellularLocation>
</comment>
<proteinExistence type="predicted"/>
<keyword evidence="2" id="KW-0217">Developmental protein</keyword>
<protein>
    <submittedName>
        <fullName evidence="9">Transcription factor DIVARICATA</fullName>
    </submittedName>
</protein>
<feature type="region of interest" description="Disordered" evidence="7">
    <location>
        <begin position="215"/>
        <end position="246"/>
    </location>
</feature>
<dbReference type="FunFam" id="1.10.10.60:FF:000009">
    <property type="entry name" value="transcription factor MYB1R1"/>
    <property type="match status" value="1"/>
</dbReference>
<dbReference type="Pfam" id="PF23082">
    <property type="entry name" value="Myb_DNA-binding_2"/>
    <property type="match status" value="1"/>
</dbReference>
<evidence type="ECO:0000313" key="10">
    <source>
        <dbReference type="Proteomes" id="UP001289374"/>
    </source>
</evidence>
<dbReference type="Gene3D" id="1.10.10.60">
    <property type="entry name" value="Homeodomain-like"/>
    <property type="match status" value="2"/>
</dbReference>
<dbReference type="InterPro" id="IPR006447">
    <property type="entry name" value="Myb_dom_plants"/>
</dbReference>
<name>A0AAE1XAL7_9LAMI</name>
<keyword evidence="4" id="KW-0238">DNA-binding</keyword>
<organism evidence="9 10">
    <name type="scientific">Sesamum angolense</name>
    <dbReference type="NCBI Taxonomy" id="2727404"/>
    <lineage>
        <taxon>Eukaryota</taxon>
        <taxon>Viridiplantae</taxon>
        <taxon>Streptophyta</taxon>
        <taxon>Embryophyta</taxon>
        <taxon>Tracheophyta</taxon>
        <taxon>Spermatophyta</taxon>
        <taxon>Magnoliopsida</taxon>
        <taxon>eudicotyledons</taxon>
        <taxon>Gunneridae</taxon>
        <taxon>Pentapetalae</taxon>
        <taxon>asterids</taxon>
        <taxon>lamiids</taxon>
        <taxon>Lamiales</taxon>
        <taxon>Pedaliaceae</taxon>
        <taxon>Sesamum</taxon>
    </lineage>
</organism>
<gene>
    <name evidence="9" type="ORF">Sango_0362900</name>
</gene>
<dbReference type="InterPro" id="IPR009057">
    <property type="entry name" value="Homeodomain-like_sf"/>
</dbReference>
<sequence>MEILSPSSYFSTSSWLLDESRSTRWTPAENKAFENALALFDENTPDRWKKVAAMVPGKTVGDVIRQYKELEDDVSSIEAGLIPVPGYATSSPFTLEWGSGHGYEGFKQSYIAGGGGRKSSSARPSEQERKKGVPWTEESTIIFMPEIYLELENFEILRLFLMGLKKYGKGDWRNISRNFVITRTPTQVASHAQKYFIRQLSGGKDKRRASIHDITTVNLNDDQTPSPDNKKPPSPEQSSSVLGQQSNSSVIQKLPFQWNQTNNETVMGFGSPCNGNNVFTSPPYGVNSYELSKIHSQHLQRGANSMHEPYLGSQNMVFQMQSGLHYPNA</sequence>
<evidence type="ECO:0000313" key="9">
    <source>
        <dbReference type="EMBL" id="KAK4407819.1"/>
    </source>
</evidence>
<evidence type="ECO:0000256" key="3">
    <source>
        <dbReference type="ARBA" id="ARBA00023015"/>
    </source>
</evidence>
<dbReference type="CDD" id="cd00167">
    <property type="entry name" value="SANT"/>
    <property type="match status" value="2"/>
</dbReference>
<dbReference type="GO" id="GO:0048262">
    <property type="term" value="P:determination of dorsal/ventral asymmetry"/>
    <property type="evidence" value="ECO:0007669"/>
    <property type="project" value="UniProtKB-ARBA"/>
</dbReference>
<evidence type="ECO:0000256" key="6">
    <source>
        <dbReference type="ARBA" id="ARBA00023242"/>
    </source>
</evidence>
<dbReference type="Pfam" id="PF00249">
    <property type="entry name" value="Myb_DNA-binding"/>
    <property type="match status" value="1"/>
</dbReference>
<dbReference type="SMART" id="SM00717">
    <property type="entry name" value="SANT"/>
    <property type="match status" value="2"/>
</dbReference>
<evidence type="ECO:0000256" key="1">
    <source>
        <dbReference type="ARBA" id="ARBA00004123"/>
    </source>
</evidence>
<evidence type="ECO:0000256" key="5">
    <source>
        <dbReference type="ARBA" id="ARBA00023163"/>
    </source>
</evidence>
<dbReference type="PROSITE" id="PS51294">
    <property type="entry name" value="HTH_MYB"/>
    <property type="match status" value="1"/>
</dbReference>
<feature type="region of interest" description="Disordered" evidence="7">
    <location>
        <begin position="114"/>
        <end position="134"/>
    </location>
</feature>
<keyword evidence="10" id="KW-1185">Reference proteome</keyword>
<comment type="caution">
    <text evidence="9">The sequence shown here is derived from an EMBL/GenBank/DDBJ whole genome shotgun (WGS) entry which is preliminary data.</text>
</comment>
<dbReference type="PANTHER" id="PTHR44042">
    <property type="entry name" value="DUPLICATED HOMEODOMAIN-LIKE SUPERFAMILY PROTEIN-RELATED"/>
    <property type="match status" value="1"/>
</dbReference>
<evidence type="ECO:0000256" key="7">
    <source>
        <dbReference type="SAM" id="MobiDB-lite"/>
    </source>
</evidence>
<evidence type="ECO:0000256" key="4">
    <source>
        <dbReference type="ARBA" id="ARBA00023125"/>
    </source>
</evidence>
<dbReference type="GO" id="GO:0009908">
    <property type="term" value="P:flower development"/>
    <property type="evidence" value="ECO:0007669"/>
    <property type="project" value="UniProtKB-ARBA"/>
</dbReference>
<dbReference type="AlphaFoldDB" id="A0AAE1XAL7"/>
<keyword evidence="6" id="KW-0539">Nucleus</keyword>
<dbReference type="NCBIfam" id="TIGR01557">
    <property type="entry name" value="myb_SHAQKYF"/>
    <property type="match status" value="1"/>
</dbReference>
<reference evidence="9" key="2">
    <citation type="journal article" date="2024" name="Plant">
        <title>Genomic evolution and insights into agronomic trait innovations of Sesamum species.</title>
        <authorList>
            <person name="Miao H."/>
            <person name="Wang L."/>
            <person name="Qu L."/>
            <person name="Liu H."/>
            <person name="Sun Y."/>
            <person name="Le M."/>
            <person name="Wang Q."/>
            <person name="Wei S."/>
            <person name="Zheng Y."/>
            <person name="Lin W."/>
            <person name="Duan Y."/>
            <person name="Cao H."/>
            <person name="Xiong S."/>
            <person name="Wang X."/>
            <person name="Wei L."/>
            <person name="Li C."/>
            <person name="Ma Q."/>
            <person name="Ju M."/>
            <person name="Zhao R."/>
            <person name="Li G."/>
            <person name="Mu C."/>
            <person name="Tian Q."/>
            <person name="Mei H."/>
            <person name="Zhang T."/>
            <person name="Gao T."/>
            <person name="Zhang H."/>
        </authorList>
    </citation>
    <scope>NUCLEOTIDE SEQUENCE</scope>
    <source>
        <strain evidence="9">K16</strain>
    </source>
</reference>
<dbReference type="InterPro" id="IPR001005">
    <property type="entry name" value="SANT/Myb"/>
</dbReference>
<evidence type="ECO:0000256" key="2">
    <source>
        <dbReference type="ARBA" id="ARBA00022473"/>
    </source>
</evidence>
<reference evidence="9" key="1">
    <citation type="submission" date="2020-06" db="EMBL/GenBank/DDBJ databases">
        <authorList>
            <person name="Li T."/>
            <person name="Hu X."/>
            <person name="Zhang T."/>
            <person name="Song X."/>
            <person name="Zhang H."/>
            <person name="Dai N."/>
            <person name="Sheng W."/>
            <person name="Hou X."/>
            <person name="Wei L."/>
        </authorList>
    </citation>
    <scope>NUCLEOTIDE SEQUENCE</scope>
    <source>
        <strain evidence="9">K16</strain>
        <tissue evidence="9">Leaf</tissue>
    </source>
</reference>
<dbReference type="InterPro" id="IPR017930">
    <property type="entry name" value="Myb_dom"/>
</dbReference>
<accession>A0AAE1XAL7</accession>
<keyword evidence="5" id="KW-0804">Transcription</keyword>
<dbReference type="FunFam" id="1.10.10.60:FF:000154">
    <property type="entry name" value="Transcription factor SRM1"/>
    <property type="match status" value="1"/>
</dbReference>